<reference evidence="2 3" key="1">
    <citation type="submission" date="2015-01" db="EMBL/GenBank/DDBJ databases">
        <title>Genome Assembly of Bacillus badius MTCC 1458.</title>
        <authorList>
            <person name="Verma A."/>
            <person name="Khatri I."/>
            <person name="Mual P."/>
            <person name="Subramanian S."/>
            <person name="Krishnamurthi S."/>
        </authorList>
    </citation>
    <scope>NUCLEOTIDE SEQUENCE [LARGE SCALE GENOMIC DNA]</scope>
    <source>
        <strain evidence="2 3">MTCC 1458</strain>
    </source>
</reference>
<feature type="transmembrane region" description="Helical" evidence="1">
    <location>
        <begin position="141"/>
        <end position="160"/>
    </location>
</feature>
<feature type="transmembrane region" description="Helical" evidence="1">
    <location>
        <begin position="323"/>
        <end position="340"/>
    </location>
</feature>
<dbReference type="PANTHER" id="PTHR37814">
    <property type="entry name" value="CONSERVED MEMBRANE PROTEIN"/>
    <property type="match status" value="1"/>
</dbReference>
<dbReference type="RefSeq" id="WP_255211741.1">
    <property type="nucleotide sequence ID" value="NZ_JBCNFR010000014.1"/>
</dbReference>
<name>A0ABR5B073_BACBA</name>
<organism evidence="2 3">
    <name type="scientific">Bacillus badius</name>
    <dbReference type="NCBI Taxonomy" id="1455"/>
    <lineage>
        <taxon>Bacteria</taxon>
        <taxon>Bacillati</taxon>
        <taxon>Bacillota</taxon>
        <taxon>Bacilli</taxon>
        <taxon>Bacillales</taxon>
        <taxon>Bacillaceae</taxon>
        <taxon>Pseudobacillus</taxon>
    </lineage>
</organism>
<proteinExistence type="predicted"/>
<dbReference type="Proteomes" id="UP000031982">
    <property type="component" value="Unassembled WGS sequence"/>
</dbReference>
<evidence type="ECO:0000313" key="2">
    <source>
        <dbReference type="EMBL" id="KIL80393.1"/>
    </source>
</evidence>
<feature type="transmembrane region" description="Helical" evidence="1">
    <location>
        <begin position="38"/>
        <end position="62"/>
    </location>
</feature>
<feature type="transmembrane region" description="Helical" evidence="1">
    <location>
        <begin position="296"/>
        <end position="317"/>
    </location>
</feature>
<keyword evidence="1" id="KW-0472">Membrane</keyword>
<dbReference type="PANTHER" id="PTHR37814:SF1">
    <property type="entry name" value="MEMBRANE PROTEIN"/>
    <property type="match status" value="1"/>
</dbReference>
<feature type="transmembrane region" description="Helical" evidence="1">
    <location>
        <begin position="190"/>
        <end position="209"/>
    </location>
</feature>
<keyword evidence="3" id="KW-1185">Reference proteome</keyword>
<dbReference type="InterPro" id="IPR038728">
    <property type="entry name" value="YkvI-like"/>
</dbReference>
<keyword evidence="1" id="KW-1133">Transmembrane helix</keyword>
<keyword evidence="1" id="KW-0812">Transmembrane</keyword>
<feature type="transmembrane region" description="Helical" evidence="1">
    <location>
        <begin position="83"/>
        <end position="103"/>
    </location>
</feature>
<protein>
    <submittedName>
        <fullName evidence="2">Membrane protein</fullName>
    </submittedName>
</protein>
<evidence type="ECO:0000256" key="1">
    <source>
        <dbReference type="SAM" id="Phobius"/>
    </source>
</evidence>
<feature type="transmembrane region" description="Helical" evidence="1">
    <location>
        <begin position="115"/>
        <end position="134"/>
    </location>
</feature>
<gene>
    <name evidence="2" type="ORF">SD77_0241</name>
</gene>
<accession>A0ABR5B073</accession>
<feature type="transmembrane region" description="Helical" evidence="1">
    <location>
        <begin position="7"/>
        <end position="26"/>
    </location>
</feature>
<comment type="caution">
    <text evidence="2">The sequence shown here is derived from an EMBL/GenBank/DDBJ whole genome shotgun (WGS) entry which is preliminary data.</text>
</comment>
<dbReference type="EMBL" id="JXLP01000001">
    <property type="protein sequence ID" value="KIL80393.1"/>
    <property type="molecule type" value="Genomic_DNA"/>
</dbReference>
<sequence length="342" mass="37183">MALRTWGGACQIAAVYIGTIIGAGFATGKEIVQFFSQYGLYGLGGIVVSGWLFIFLGAKIMLKAVEVRAASFEEFNSYLFGEKFGLAATFIQFLMLVGVTGVMLSGTGALFEERFHIPGNAGIGLTLVIGFLIVRKGMSGLFAVNIFVVPLMIIFHLYAAGEAAAQPAFLENLFTRVTEGPAWKLWTSPFSYAAFNLALAQAVLVPLAFGINDKETIKKGAFLGGAALTCLMLASHISLVQLPNVSEYDIPMAQIVERLMPAFHFIYAFLIYGEIFTSVVGNVYGLKQQLSTHFSWSPSVLLLLIFSAGFLLSQISYGTLLSLLYPLFGLISLVFLILLWRK</sequence>
<feature type="transmembrane region" description="Helical" evidence="1">
    <location>
        <begin position="221"/>
        <end position="242"/>
    </location>
</feature>
<feature type="transmembrane region" description="Helical" evidence="1">
    <location>
        <begin position="262"/>
        <end position="284"/>
    </location>
</feature>
<evidence type="ECO:0000313" key="3">
    <source>
        <dbReference type="Proteomes" id="UP000031982"/>
    </source>
</evidence>